<evidence type="ECO:0000313" key="5">
    <source>
        <dbReference type="Proteomes" id="UP000663923"/>
    </source>
</evidence>
<dbReference type="EMBL" id="CP071794">
    <property type="protein sequence ID" value="QTD57476.1"/>
    <property type="molecule type" value="Genomic_DNA"/>
</dbReference>
<dbReference type="Pfam" id="PF04773">
    <property type="entry name" value="FecR"/>
    <property type="match status" value="1"/>
</dbReference>
<dbReference type="InterPro" id="IPR032623">
    <property type="entry name" value="FecR_N"/>
</dbReference>
<feature type="domain" description="FecR protein" evidence="2">
    <location>
        <begin position="118"/>
        <end position="208"/>
    </location>
</feature>
<sequence length="319" mass="35154">MNNKLILKGGEPQLLDEAIEWHVRVNDPHASSSDWTAFGQWLDQGEAHRLAYDEVCENDLGLDGLQENPADDEPDEIPSVPVPANDNRKWQLGFGLVASLFMAFLFWPSSGNPELDIFQTAPGEKRVIVLGPETRIEMNGDTVVATNPANPRFARLDRGEAVFFVKHDESKPFVVESGSFTLRDEGTIFNVRNVEKLFSVSVSEGSVRFNPEEEQQLVKAGQSLTLTEGKNPVLRTIDLESVAGWREGRLHYDNAPLSAIAADLGRLSGKTISVADSIAGQRFTGVILVDEESEAMAQKLEQLLGIQTKDTGEGWHFAP</sequence>
<dbReference type="Pfam" id="PF16220">
    <property type="entry name" value="DUF4880"/>
    <property type="match status" value="1"/>
</dbReference>
<evidence type="ECO:0000259" key="3">
    <source>
        <dbReference type="Pfam" id="PF16220"/>
    </source>
</evidence>
<dbReference type="Proteomes" id="UP000663923">
    <property type="component" value="Chromosome"/>
</dbReference>
<feature type="domain" description="FecR N-terminal" evidence="3">
    <location>
        <begin position="16"/>
        <end position="56"/>
    </location>
</feature>
<dbReference type="Gene3D" id="3.55.50.30">
    <property type="match status" value="1"/>
</dbReference>
<proteinExistence type="predicted"/>
<dbReference type="InterPro" id="IPR012373">
    <property type="entry name" value="Ferrdict_sens_TM"/>
</dbReference>
<dbReference type="PIRSF" id="PIRSF018266">
    <property type="entry name" value="FecR"/>
    <property type="match status" value="1"/>
</dbReference>
<organism evidence="4 5">
    <name type="scientific">Parasphingorhabdus cellanae</name>
    <dbReference type="NCBI Taxonomy" id="2806553"/>
    <lineage>
        <taxon>Bacteria</taxon>
        <taxon>Pseudomonadati</taxon>
        <taxon>Pseudomonadota</taxon>
        <taxon>Alphaproteobacteria</taxon>
        <taxon>Sphingomonadales</taxon>
        <taxon>Sphingomonadaceae</taxon>
        <taxon>Parasphingorhabdus</taxon>
    </lineage>
</organism>
<dbReference type="PANTHER" id="PTHR30273:SF2">
    <property type="entry name" value="PROTEIN FECR"/>
    <property type="match status" value="1"/>
</dbReference>
<gene>
    <name evidence="4" type="ORF">J4G78_08110</name>
</gene>
<accession>A0ABX7T8N7</accession>
<keyword evidence="5" id="KW-1185">Reference proteome</keyword>
<protein>
    <submittedName>
        <fullName evidence="4">FecR domain-containing protein</fullName>
    </submittedName>
</protein>
<evidence type="ECO:0000256" key="1">
    <source>
        <dbReference type="SAM" id="MobiDB-lite"/>
    </source>
</evidence>
<dbReference type="RefSeq" id="WP_207989972.1">
    <property type="nucleotide sequence ID" value="NZ_CP071794.1"/>
</dbReference>
<feature type="region of interest" description="Disordered" evidence="1">
    <location>
        <begin position="61"/>
        <end position="83"/>
    </location>
</feature>
<reference evidence="4 5" key="1">
    <citation type="submission" date="2021-03" db="EMBL/GenBank/DDBJ databases">
        <title>Complete genome of Parasphingorhabdus_sp.JHSY0214.</title>
        <authorList>
            <person name="Yoo J.H."/>
            <person name="Bae J.W."/>
        </authorList>
    </citation>
    <scope>NUCLEOTIDE SEQUENCE [LARGE SCALE GENOMIC DNA]</scope>
    <source>
        <strain evidence="4 5">JHSY0214</strain>
    </source>
</reference>
<evidence type="ECO:0000259" key="2">
    <source>
        <dbReference type="Pfam" id="PF04773"/>
    </source>
</evidence>
<dbReference type="Gene3D" id="2.60.120.1440">
    <property type="match status" value="1"/>
</dbReference>
<name>A0ABX7T8N7_9SPHN</name>
<evidence type="ECO:0000313" key="4">
    <source>
        <dbReference type="EMBL" id="QTD57476.1"/>
    </source>
</evidence>
<dbReference type="PANTHER" id="PTHR30273">
    <property type="entry name" value="PERIPLASMIC SIGNAL SENSOR AND SIGMA FACTOR ACTIVATOR FECR-RELATED"/>
    <property type="match status" value="1"/>
</dbReference>
<dbReference type="InterPro" id="IPR006860">
    <property type="entry name" value="FecR"/>
</dbReference>